<gene>
    <name evidence="2" type="ORF">GTW51_02245</name>
</gene>
<comment type="caution">
    <text evidence="2">The sequence shown here is derived from an EMBL/GenBank/DDBJ whole genome shotgun (WGS) entry which is preliminary data.</text>
</comment>
<protein>
    <submittedName>
        <fullName evidence="2">DsbA family protein</fullName>
    </submittedName>
</protein>
<name>A0A6L9MD97_9HYPH</name>
<feature type="domain" description="DSBA-like thioredoxin" evidence="1">
    <location>
        <begin position="9"/>
        <end position="203"/>
    </location>
</feature>
<dbReference type="InterPro" id="IPR001853">
    <property type="entry name" value="DSBA-like_thioredoxin_dom"/>
</dbReference>
<accession>A0A6L9MD97</accession>
<dbReference type="PANTHER" id="PTHR13887">
    <property type="entry name" value="GLUTATHIONE S-TRANSFERASE KAPPA"/>
    <property type="match status" value="1"/>
</dbReference>
<dbReference type="EMBL" id="JAAAMJ010000001">
    <property type="protein sequence ID" value="NDV85512.1"/>
    <property type="molecule type" value="Genomic_DNA"/>
</dbReference>
<dbReference type="RefSeq" id="WP_163042232.1">
    <property type="nucleotide sequence ID" value="NZ_JAAAMJ010000001.1"/>
</dbReference>
<evidence type="ECO:0000259" key="1">
    <source>
        <dbReference type="Pfam" id="PF01323"/>
    </source>
</evidence>
<dbReference type="CDD" id="cd03025">
    <property type="entry name" value="DsbA_FrnE_like"/>
    <property type="match status" value="1"/>
</dbReference>
<reference evidence="2 3" key="1">
    <citation type="submission" date="2020-01" db="EMBL/GenBank/DDBJ databases">
        <title>Genomes of bacteria type strains.</title>
        <authorList>
            <person name="Chen J."/>
            <person name="Zhu S."/>
            <person name="Chen J."/>
        </authorList>
    </citation>
    <scope>NUCLEOTIDE SEQUENCE [LARGE SCALE GENOMIC DNA]</scope>
    <source>
        <strain evidence="2 3">KCTC 52919</strain>
    </source>
</reference>
<dbReference type="PANTHER" id="PTHR13887:SF54">
    <property type="entry name" value="DSBA FAMILY PROTEIN"/>
    <property type="match status" value="1"/>
</dbReference>
<dbReference type="SUPFAM" id="SSF52833">
    <property type="entry name" value="Thioredoxin-like"/>
    <property type="match status" value="1"/>
</dbReference>
<organism evidence="2 3">
    <name type="scientific">Aurantimonas aggregata</name>
    <dbReference type="NCBI Taxonomy" id="2047720"/>
    <lineage>
        <taxon>Bacteria</taxon>
        <taxon>Pseudomonadati</taxon>
        <taxon>Pseudomonadota</taxon>
        <taxon>Alphaproteobacteria</taxon>
        <taxon>Hyphomicrobiales</taxon>
        <taxon>Aurantimonadaceae</taxon>
        <taxon>Aurantimonas</taxon>
    </lineage>
</organism>
<dbReference type="InterPro" id="IPR036249">
    <property type="entry name" value="Thioredoxin-like_sf"/>
</dbReference>
<dbReference type="AlphaFoldDB" id="A0A6L9MD97"/>
<dbReference type="Gene3D" id="1.10.472.60">
    <property type="entry name" value="putative protein disulfide isomerase domain"/>
    <property type="match status" value="1"/>
</dbReference>
<proteinExistence type="predicted"/>
<sequence length="215" mass="23540">MQPPTPHLVYFADPMCSWCWGFAPVVDAIATRHPDLPIRLILGGLRPFTETAMDEAAKARTRRHWEHVAAASGQPFDFGFFERSGFVYDTEPAARAVVTARRLQPGRAFALNRAIAHAFYAGNRDVTQADTLADLAEEIGFDRDGFLAAFEEDATKAETLQDFATAQQAGVTGFPTLLAGPQADGSYLPVTVGYQDPEAVLARIGMWLEHQLEDG</sequence>
<dbReference type="Proteomes" id="UP000476332">
    <property type="component" value="Unassembled WGS sequence"/>
</dbReference>
<evidence type="ECO:0000313" key="2">
    <source>
        <dbReference type="EMBL" id="NDV85512.1"/>
    </source>
</evidence>
<dbReference type="Gene3D" id="3.40.30.10">
    <property type="entry name" value="Glutaredoxin"/>
    <property type="match status" value="1"/>
</dbReference>
<dbReference type="Pfam" id="PF01323">
    <property type="entry name" value="DSBA"/>
    <property type="match status" value="1"/>
</dbReference>
<keyword evidence="3" id="KW-1185">Reference proteome</keyword>
<dbReference type="GO" id="GO:0016491">
    <property type="term" value="F:oxidoreductase activity"/>
    <property type="evidence" value="ECO:0007669"/>
    <property type="project" value="InterPro"/>
</dbReference>
<evidence type="ECO:0000313" key="3">
    <source>
        <dbReference type="Proteomes" id="UP000476332"/>
    </source>
</evidence>